<dbReference type="EMBL" id="CP136798">
    <property type="protein sequence ID" value="XCN12258.1"/>
    <property type="molecule type" value="Genomic_DNA"/>
</dbReference>
<evidence type="ECO:0000256" key="1">
    <source>
        <dbReference type="SAM" id="MobiDB-lite"/>
    </source>
</evidence>
<gene>
    <name evidence="2" type="ORF">R1Y80_00795</name>
</gene>
<accession>A0AAU8K8I5</accession>
<dbReference type="RefSeq" id="WP_354596087.1">
    <property type="nucleotide sequence ID" value="NZ_CP136798.1"/>
</dbReference>
<name>A0AAU8K8I5_9ACTN</name>
<organism evidence="2">
    <name type="scientific">Streptomyces sp. JL1001</name>
    <dbReference type="NCBI Taxonomy" id="3078227"/>
    <lineage>
        <taxon>Bacteria</taxon>
        <taxon>Bacillati</taxon>
        <taxon>Actinomycetota</taxon>
        <taxon>Actinomycetes</taxon>
        <taxon>Kitasatosporales</taxon>
        <taxon>Streptomycetaceae</taxon>
        <taxon>Streptomyces</taxon>
    </lineage>
</organism>
<protein>
    <submittedName>
        <fullName evidence="2">Uncharacterized protein</fullName>
    </submittedName>
</protein>
<dbReference type="AlphaFoldDB" id="A0AAU8K8I5"/>
<sequence>MSTSAGRALGELLAMAELLTPREPFRGIAHLTGQEGHHQTHTPMSDVPPALRGPNWTPRPW</sequence>
<evidence type="ECO:0000313" key="2">
    <source>
        <dbReference type="EMBL" id="XCN12258.1"/>
    </source>
</evidence>
<proteinExistence type="predicted"/>
<reference evidence="2" key="1">
    <citation type="submission" date="2023-10" db="EMBL/GenBank/DDBJ databases">
        <title>Complete genome sequence of Streptomyces sp. JL1001.</title>
        <authorList>
            <person name="Jiang L."/>
        </authorList>
    </citation>
    <scope>NUCLEOTIDE SEQUENCE</scope>
    <source>
        <strain evidence="2">JL1001</strain>
    </source>
</reference>
<feature type="region of interest" description="Disordered" evidence="1">
    <location>
        <begin position="34"/>
        <end position="61"/>
    </location>
</feature>